<organism evidence="1 2">
    <name type="scientific">Antribacter soli</name>
    <dbReference type="NCBI Taxonomy" id="2910976"/>
    <lineage>
        <taxon>Bacteria</taxon>
        <taxon>Bacillati</taxon>
        <taxon>Actinomycetota</taxon>
        <taxon>Actinomycetes</taxon>
        <taxon>Micrococcales</taxon>
        <taxon>Promicromonosporaceae</taxon>
        <taxon>Antribacter</taxon>
    </lineage>
</organism>
<name>A0AA41U912_9MICO</name>
<dbReference type="AlphaFoldDB" id="A0AA41U912"/>
<comment type="caution">
    <text evidence="1">The sequence shown here is derived from an EMBL/GenBank/DDBJ whole genome shotgun (WGS) entry which is preliminary data.</text>
</comment>
<gene>
    <name evidence="1" type="ORF">L1785_21375</name>
</gene>
<dbReference type="EMBL" id="JAKGSG010000063">
    <property type="protein sequence ID" value="MCF4123523.1"/>
    <property type="molecule type" value="Genomic_DNA"/>
</dbReference>
<dbReference type="PANTHER" id="PTHR36849">
    <property type="entry name" value="CYTOPLASMIC PROTEIN-RELATED"/>
    <property type="match status" value="1"/>
</dbReference>
<reference evidence="1" key="1">
    <citation type="submission" date="2022-01" db="EMBL/GenBank/DDBJ databases">
        <title>Antribacter sp. nov., isolated from Guizhou of China.</title>
        <authorList>
            <person name="Chengliang C."/>
            <person name="Ya Z."/>
        </authorList>
    </citation>
    <scope>NUCLEOTIDE SEQUENCE</scope>
    <source>
        <strain evidence="1">KLBMP 9083</strain>
    </source>
</reference>
<dbReference type="InterPro" id="IPR052552">
    <property type="entry name" value="YeaO-like"/>
</dbReference>
<keyword evidence="2" id="KW-1185">Reference proteome</keyword>
<dbReference type="RefSeq" id="WP_236091276.1">
    <property type="nucleotide sequence ID" value="NZ_JAKGSG010000063.1"/>
</dbReference>
<protein>
    <submittedName>
        <fullName evidence="1">DUF488 family protein</fullName>
    </submittedName>
</protein>
<dbReference type="Proteomes" id="UP001165405">
    <property type="component" value="Unassembled WGS sequence"/>
</dbReference>
<sequence>MTFVTRRVYEPPAPDDGYRVLVDRLWPRGLTKERAALDEWAKDAAPSPDLRTAWHRAATGEWDGFADRYRAELDDNPAVDHLLALGRDHERVTLLFAAHDPERNHAAVLRDHLAEHAR</sequence>
<dbReference type="Pfam" id="PF22752">
    <property type="entry name" value="DUF488-N3i"/>
    <property type="match status" value="1"/>
</dbReference>
<evidence type="ECO:0000313" key="2">
    <source>
        <dbReference type="Proteomes" id="UP001165405"/>
    </source>
</evidence>
<evidence type="ECO:0000313" key="1">
    <source>
        <dbReference type="EMBL" id="MCF4123523.1"/>
    </source>
</evidence>
<accession>A0AA41U912</accession>
<dbReference type="PANTHER" id="PTHR36849:SF1">
    <property type="entry name" value="CYTOPLASMIC PROTEIN"/>
    <property type="match status" value="1"/>
</dbReference>
<proteinExistence type="predicted"/>